<proteinExistence type="predicted"/>
<dbReference type="Proteomes" id="UP000263013">
    <property type="component" value="Chromosome"/>
</dbReference>
<dbReference type="EMBL" id="CP021130">
    <property type="protein sequence ID" value="AWR86264.1"/>
    <property type="molecule type" value="Genomic_DNA"/>
</dbReference>
<evidence type="ECO:0000313" key="1">
    <source>
        <dbReference type="EMBL" id="AWR86264.1"/>
    </source>
</evidence>
<accession>A0ABM6WGS3</accession>
<reference evidence="1 2" key="1">
    <citation type="submission" date="2017-05" db="EMBL/GenBank/DDBJ databases">
        <title>Complete genome sequence of Meiothermus taiwanensis WR-220.</title>
        <authorList>
            <person name="Wu W.-L."/>
            <person name="Lo W.-S."/>
            <person name="Kuo C.-H."/>
            <person name="Wu S.-H."/>
        </authorList>
    </citation>
    <scope>NUCLEOTIDE SEQUENCE [LARGE SCALE GENOMIC DNA]</scope>
    <source>
        <strain evidence="1 2">WR-220</strain>
    </source>
</reference>
<evidence type="ECO:0000313" key="2">
    <source>
        <dbReference type="Proteomes" id="UP000263013"/>
    </source>
</evidence>
<protein>
    <submittedName>
        <fullName evidence="1">Uncharacterized protein</fullName>
    </submittedName>
</protein>
<dbReference type="RefSeq" id="WP_027887332.1">
    <property type="nucleotide sequence ID" value="NZ_CP021130.1"/>
</dbReference>
<keyword evidence="2" id="KW-1185">Reference proteome</keyword>
<sequence>MIEVIEVREHYETTLETTQIEVVELGVDVQTVLAYPEVELVEQGIIVVQTGEAGGIAPVLRTFTSGVPSPMLLHTVQAPTLLAGAELDVRTPFNGAGAQLSIGQPGQPGRFMSASENDPAFAAQYEVFPNLELAPGEGIYLFITPGAGTTQGAGVVILNLVPL</sequence>
<gene>
    <name evidence="1" type="ORF">Mtai_v1c10200</name>
</gene>
<name>A0ABM6WGS3_9DEIN</name>
<organism evidence="1 2">
    <name type="scientific">Meiothermus taiwanensis WR-220</name>
    <dbReference type="NCBI Taxonomy" id="1339250"/>
    <lineage>
        <taxon>Bacteria</taxon>
        <taxon>Thermotogati</taxon>
        <taxon>Deinococcota</taxon>
        <taxon>Deinococci</taxon>
        <taxon>Thermales</taxon>
        <taxon>Thermaceae</taxon>
        <taxon>Meiothermus</taxon>
    </lineage>
</organism>